<dbReference type="InterPro" id="IPR001357">
    <property type="entry name" value="BRCT_dom"/>
</dbReference>
<keyword evidence="13" id="KW-1185">Reference proteome</keyword>
<dbReference type="PANTHER" id="PTHR13763:SF9">
    <property type="entry name" value="BRCA1-ASSOCIATED RING DOMAIN PROTEIN 1"/>
    <property type="match status" value="1"/>
</dbReference>
<dbReference type="Gene3D" id="3.30.40.10">
    <property type="entry name" value="Zinc/RING finger domain, C3HC4 (zinc finger)"/>
    <property type="match status" value="1"/>
</dbReference>
<keyword evidence="6" id="KW-0862">Zinc</keyword>
<evidence type="ECO:0000259" key="11">
    <source>
        <dbReference type="PROSITE" id="PS51805"/>
    </source>
</evidence>
<keyword evidence="8" id="KW-0539">Nucleus</keyword>
<feature type="domain" description="BRCT" evidence="10">
    <location>
        <begin position="383"/>
        <end position="454"/>
    </location>
</feature>
<dbReference type="SUPFAM" id="SSF52113">
    <property type="entry name" value="BRCT domain"/>
    <property type="match status" value="2"/>
</dbReference>
<dbReference type="InterPro" id="IPR001965">
    <property type="entry name" value="Znf_PHD"/>
</dbReference>
<evidence type="ECO:0000256" key="5">
    <source>
        <dbReference type="ARBA" id="ARBA00022771"/>
    </source>
</evidence>
<dbReference type="PROSITE" id="PS51805">
    <property type="entry name" value="EPHD"/>
    <property type="match status" value="1"/>
</dbReference>
<gene>
    <name evidence="12" type="ORF">HAX54_029551</name>
</gene>
<protein>
    <submittedName>
        <fullName evidence="12">Uncharacterized protein</fullName>
    </submittedName>
</protein>
<dbReference type="Pfam" id="PF00533">
    <property type="entry name" value="BRCT"/>
    <property type="match status" value="1"/>
</dbReference>
<evidence type="ECO:0000313" key="13">
    <source>
        <dbReference type="Proteomes" id="UP000823775"/>
    </source>
</evidence>
<feature type="domain" description="PHD-type" evidence="11">
    <location>
        <begin position="168"/>
        <end position="288"/>
    </location>
</feature>
<dbReference type="CDD" id="cd17734">
    <property type="entry name" value="BRCT_Bard1_rpt1"/>
    <property type="match status" value="1"/>
</dbReference>
<keyword evidence="3" id="KW-0677">Repeat</keyword>
<dbReference type="InterPro" id="IPR034732">
    <property type="entry name" value="EPHD"/>
</dbReference>
<evidence type="ECO:0000256" key="9">
    <source>
        <dbReference type="SAM" id="MobiDB-lite"/>
    </source>
</evidence>
<dbReference type="EMBL" id="JACEIK010000368">
    <property type="protein sequence ID" value="MCD7455767.1"/>
    <property type="molecule type" value="Genomic_DNA"/>
</dbReference>
<evidence type="ECO:0000313" key="12">
    <source>
        <dbReference type="EMBL" id="MCD7455767.1"/>
    </source>
</evidence>
<proteinExistence type="predicted"/>
<evidence type="ECO:0000256" key="6">
    <source>
        <dbReference type="ARBA" id="ARBA00022833"/>
    </source>
</evidence>
<evidence type="ECO:0000256" key="2">
    <source>
        <dbReference type="ARBA" id="ARBA00022723"/>
    </source>
</evidence>
<reference evidence="12 13" key="1">
    <citation type="journal article" date="2021" name="BMC Genomics">
        <title>Datura genome reveals duplications of psychoactive alkaloid biosynthetic genes and high mutation rate following tissue culture.</title>
        <authorList>
            <person name="Rajewski A."/>
            <person name="Carter-House D."/>
            <person name="Stajich J."/>
            <person name="Litt A."/>
        </authorList>
    </citation>
    <scope>NUCLEOTIDE SEQUENCE [LARGE SCALE GENOMIC DNA]</scope>
    <source>
        <strain evidence="12">AR-01</strain>
    </source>
</reference>
<dbReference type="PANTHER" id="PTHR13763">
    <property type="entry name" value="BREAST CANCER TYPE 1 SUSCEPTIBILITY PROTEIN BRCA1"/>
    <property type="match status" value="1"/>
</dbReference>
<name>A0ABS8SAB3_DATST</name>
<keyword evidence="7" id="KW-0234">DNA repair</keyword>
<sequence length="589" mass="66584">MSKLMMMRSDHKPPLARSLLAFEIAVFFNILQMPFEPHQKLVYDLGVRVESSKKRGELKIFESARKSDASTPVAERRNIENITVKKSAQDTSNVLKGQTHCIVRGEDIFHERDMKRQKKLNYGLSEMSLESHGQILQRCTSSDSSSNLEYKICVAQPKAVIDQHPMKESVCGFCHSPKTTEKTGPFLYYANGREVVGNVTSLSKVICVHSKCIEWTPQVYYEGDIIKNLDTELARAAKLKCSSCGMKGAALGCYLKSCRRSYHVPCAFEIQDCRWDMENFVMMCPIHKSVKFPSEKSKSRKHVRREMHPETSPPTTEQLKFWARSLDGPKEWVLCGSALSSEEKLSHMENCHWHVFRKKTCVYFSSGILEESTYYGRGRMYMLVKFANMCGATVCKFWKPNVTHVVATTDEKGSCTRTMKVLMAISSGKWILTMDWVKACIAANGPVNEEPYEISLDNYGCSGGPKAGRLRASTDAPKLFEGFNFYLSENFMPAYKSDLLDLVEKAGGTIIQSKELLVKQTHAALETWPPSLVVYNCDPPQGCMFEEESSILQQRLAEAEDLAKQIGCQVIQHTWILESIAACKLVPFF</sequence>
<evidence type="ECO:0000259" key="10">
    <source>
        <dbReference type="PROSITE" id="PS50172"/>
    </source>
</evidence>
<keyword evidence="2" id="KW-0479">Metal-binding</keyword>
<evidence type="ECO:0000256" key="1">
    <source>
        <dbReference type="ARBA" id="ARBA00004123"/>
    </source>
</evidence>
<accession>A0ABS8SAB3</accession>
<dbReference type="Proteomes" id="UP000823775">
    <property type="component" value="Unassembled WGS sequence"/>
</dbReference>
<evidence type="ECO:0000256" key="7">
    <source>
        <dbReference type="ARBA" id="ARBA00023204"/>
    </source>
</evidence>
<feature type="domain" description="BRCT" evidence="10">
    <location>
        <begin position="475"/>
        <end position="589"/>
    </location>
</feature>
<dbReference type="InterPro" id="IPR013083">
    <property type="entry name" value="Znf_RING/FYVE/PHD"/>
</dbReference>
<evidence type="ECO:0000256" key="4">
    <source>
        <dbReference type="ARBA" id="ARBA00022763"/>
    </source>
</evidence>
<feature type="region of interest" description="Disordered" evidence="9">
    <location>
        <begin position="295"/>
        <end position="315"/>
    </location>
</feature>
<dbReference type="Pfam" id="PF13771">
    <property type="entry name" value="zf-HC5HC2H"/>
    <property type="match status" value="1"/>
</dbReference>
<dbReference type="InterPro" id="IPR036420">
    <property type="entry name" value="BRCT_dom_sf"/>
</dbReference>
<comment type="caution">
    <text evidence="12">The sequence shown here is derived from an EMBL/GenBank/DDBJ whole genome shotgun (WGS) entry which is preliminary data.</text>
</comment>
<dbReference type="Gene3D" id="3.40.50.10190">
    <property type="entry name" value="BRCT domain"/>
    <property type="match status" value="2"/>
</dbReference>
<dbReference type="SMART" id="SM00292">
    <property type="entry name" value="BRCT"/>
    <property type="match status" value="2"/>
</dbReference>
<keyword evidence="5" id="KW-0863">Zinc-finger</keyword>
<evidence type="ECO:0000256" key="8">
    <source>
        <dbReference type="ARBA" id="ARBA00023242"/>
    </source>
</evidence>
<comment type="subcellular location">
    <subcellularLocation>
        <location evidence="1">Nucleus</location>
    </subcellularLocation>
</comment>
<organism evidence="12 13">
    <name type="scientific">Datura stramonium</name>
    <name type="common">Jimsonweed</name>
    <name type="synonym">Common thornapple</name>
    <dbReference type="NCBI Taxonomy" id="4076"/>
    <lineage>
        <taxon>Eukaryota</taxon>
        <taxon>Viridiplantae</taxon>
        <taxon>Streptophyta</taxon>
        <taxon>Embryophyta</taxon>
        <taxon>Tracheophyta</taxon>
        <taxon>Spermatophyta</taxon>
        <taxon>Magnoliopsida</taxon>
        <taxon>eudicotyledons</taxon>
        <taxon>Gunneridae</taxon>
        <taxon>Pentapetalae</taxon>
        <taxon>asterids</taxon>
        <taxon>lamiids</taxon>
        <taxon>Solanales</taxon>
        <taxon>Solanaceae</taxon>
        <taxon>Solanoideae</taxon>
        <taxon>Datureae</taxon>
        <taxon>Datura</taxon>
    </lineage>
</organism>
<keyword evidence="4" id="KW-0227">DNA damage</keyword>
<dbReference type="SMART" id="SM00249">
    <property type="entry name" value="PHD"/>
    <property type="match status" value="1"/>
</dbReference>
<evidence type="ECO:0000256" key="3">
    <source>
        <dbReference type="ARBA" id="ARBA00022737"/>
    </source>
</evidence>
<dbReference type="InterPro" id="IPR031099">
    <property type="entry name" value="BRCA1-associated"/>
</dbReference>
<dbReference type="PROSITE" id="PS50172">
    <property type="entry name" value="BRCT"/>
    <property type="match status" value="2"/>
</dbReference>